<comment type="caution">
    <text evidence="1">The sequence shown here is derived from an EMBL/GenBank/DDBJ whole genome shotgun (WGS) entry which is preliminary data.</text>
</comment>
<name>A0ABR4B3Z7_9LECA</name>
<organism evidence="1 2">
    <name type="scientific">Lepraria finkii</name>
    <dbReference type="NCBI Taxonomy" id="1340010"/>
    <lineage>
        <taxon>Eukaryota</taxon>
        <taxon>Fungi</taxon>
        <taxon>Dikarya</taxon>
        <taxon>Ascomycota</taxon>
        <taxon>Pezizomycotina</taxon>
        <taxon>Lecanoromycetes</taxon>
        <taxon>OSLEUM clade</taxon>
        <taxon>Lecanoromycetidae</taxon>
        <taxon>Lecanorales</taxon>
        <taxon>Lecanorineae</taxon>
        <taxon>Stereocaulaceae</taxon>
        <taxon>Lepraria</taxon>
    </lineage>
</organism>
<protein>
    <submittedName>
        <fullName evidence="1">Uncharacterized protein</fullName>
    </submittedName>
</protein>
<dbReference type="Proteomes" id="UP001590951">
    <property type="component" value="Unassembled WGS sequence"/>
</dbReference>
<reference evidence="1 2" key="1">
    <citation type="submission" date="2024-09" db="EMBL/GenBank/DDBJ databases">
        <title>Rethinking Asexuality: The Enigmatic Case of Functional Sexual Genes in Lepraria (Stereocaulaceae).</title>
        <authorList>
            <person name="Doellman M."/>
            <person name="Sun Y."/>
            <person name="Barcenas-Pena A."/>
            <person name="Lumbsch H.T."/>
            <person name="Grewe F."/>
        </authorList>
    </citation>
    <scope>NUCLEOTIDE SEQUENCE [LARGE SCALE GENOMIC DNA]</scope>
    <source>
        <strain evidence="1 2">Grewe 0041</strain>
    </source>
</reference>
<keyword evidence="2" id="KW-1185">Reference proteome</keyword>
<gene>
    <name evidence="1" type="ORF">ABVK25_007172</name>
</gene>
<sequence length="160" mass="18094">MGILMGIYHQGGVVPAQAWLGQQKELGAHMQEVMWWRTYSPPVWLMDHNPICTTDLMGMPFIEMQNKIDTALGKECNTNKSIGLVAPFSSTELDVSWAEKDLVLEEIWRYGRHLNLDDLDFGEEGVLRTLRRVVGRRGLVVGRVRKICQDAGGGIMHGDW</sequence>
<evidence type="ECO:0000313" key="1">
    <source>
        <dbReference type="EMBL" id="KAL2052612.1"/>
    </source>
</evidence>
<accession>A0ABR4B3Z7</accession>
<proteinExistence type="predicted"/>
<dbReference type="EMBL" id="JBHFEH010000026">
    <property type="protein sequence ID" value="KAL2052612.1"/>
    <property type="molecule type" value="Genomic_DNA"/>
</dbReference>
<evidence type="ECO:0000313" key="2">
    <source>
        <dbReference type="Proteomes" id="UP001590951"/>
    </source>
</evidence>